<evidence type="ECO:0000259" key="10">
    <source>
        <dbReference type="PROSITE" id="PS50948"/>
    </source>
</evidence>
<feature type="transmembrane region" description="Helical" evidence="8">
    <location>
        <begin position="434"/>
        <end position="454"/>
    </location>
</feature>
<keyword evidence="12" id="KW-1185">Reference proteome</keyword>
<feature type="domain" description="Apple" evidence="10">
    <location>
        <begin position="334"/>
        <end position="414"/>
    </location>
</feature>
<dbReference type="InterPro" id="IPR000742">
    <property type="entry name" value="EGF"/>
</dbReference>
<evidence type="ECO:0000256" key="1">
    <source>
        <dbReference type="ARBA" id="ARBA00012513"/>
    </source>
</evidence>
<keyword evidence="8" id="KW-0812">Transmembrane</keyword>
<dbReference type="SMART" id="SM00473">
    <property type="entry name" value="PAN_AP"/>
    <property type="match status" value="1"/>
</dbReference>
<dbReference type="Pfam" id="PF01453">
    <property type="entry name" value="B_lectin"/>
    <property type="match status" value="1"/>
</dbReference>
<dbReference type="GO" id="GO:0004674">
    <property type="term" value="F:protein serine/threonine kinase activity"/>
    <property type="evidence" value="ECO:0007669"/>
    <property type="project" value="UniProtKB-EC"/>
</dbReference>
<dbReference type="Pfam" id="PF00954">
    <property type="entry name" value="S_locus_glycop"/>
    <property type="match status" value="1"/>
</dbReference>
<dbReference type="EMBL" id="JAAGAX010000009">
    <property type="protein sequence ID" value="KAF2303575.1"/>
    <property type="molecule type" value="Genomic_DNA"/>
</dbReference>
<dbReference type="PROSITE" id="PS50026">
    <property type="entry name" value="EGF_3"/>
    <property type="match status" value="1"/>
</dbReference>
<evidence type="ECO:0000313" key="11">
    <source>
        <dbReference type="EMBL" id="KAF2303575.1"/>
    </source>
</evidence>
<dbReference type="CDD" id="cd00054">
    <property type="entry name" value="EGF_CA"/>
    <property type="match status" value="1"/>
</dbReference>
<dbReference type="CDD" id="cd01098">
    <property type="entry name" value="PAN_AP_plant"/>
    <property type="match status" value="1"/>
</dbReference>
<evidence type="ECO:0000256" key="6">
    <source>
        <dbReference type="ARBA" id="ARBA00048679"/>
    </source>
</evidence>
<evidence type="ECO:0000256" key="8">
    <source>
        <dbReference type="SAM" id="Phobius"/>
    </source>
</evidence>
<evidence type="ECO:0000256" key="5">
    <source>
        <dbReference type="ARBA" id="ARBA00047899"/>
    </source>
</evidence>
<dbReference type="Proteomes" id="UP000467840">
    <property type="component" value="Chromosome 16"/>
</dbReference>
<reference evidence="11 12" key="1">
    <citation type="journal article" date="2020" name="Mol. Plant">
        <title>The Chromosome-Based Rubber Tree Genome Provides New Insights into Spurge Genome Evolution and Rubber Biosynthesis.</title>
        <authorList>
            <person name="Liu J."/>
            <person name="Shi C."/>
            <person name="Shi C.C."/>
            <person name="Li W."/>
            <person name="Zhang Q.J."/>
            <person name="Zhang Y."/>
            <person name="Li K."/>
            <person name="Lu H.F."/>
            <person name="Shi C."/>
            <person name="Zhu S.T."/>
            <person name="Xiao Z.Y."/>
            <person name="Nan H."/>
            <person name="Yue Y."/>
            <person name="Zhu X.G."/>
            <person name="Wu Y."/>
            <person name="Hong X.N."/>
            <person name="Fan G.Y."/>
            <person name="Tong Y."/>
            <person name="Zhang D."/>
            <person name="Mao C.L."/>
            <person name="Liu Y.L."/>
            <person name="Hao S.J."/>
            <person name="Liu W.Q."/>
            <person name="Lv M.Q."/>
            <person name="Zhang H.B."/>
            <person name="Liu Y."/>
            <person name="Hu-Tang G.R."/>
            <person name="Wang J.P."/>
            <person name="Wang J.H."/>
            <person name="Sun Y.H."/>
            <person name="Ni S.B."/>
            <person name="Chen W.B."/>
            <person name="Zhang X.C."/>
            <person name="Jiao Y.N."/>
            <person name="Eichler E.E."/>
            <person name="Li G.H."/>
            <person name="Liu X."/>
            <person name="Gao L.Z."/>
        </authorList>
    </citation>
    <scope>NUCLEOTIDE SEQUENCE [LARGE SCALE GENOMIC DNA]</scope>
    <source>
        <strain evidence="12">cv. GT1</strain>
        <tissue evidence="11">Leaf</tissue>
    </source>
</reference>
<keyword evidence="8" id="KW-0472">Membrane</keyword>
<organism evidence="11 12">
    <name type="scientific">Hevea brasiliensis</name>
    <name type="common">Para rubber tree</name>
    <name type="synonym">Siphonia brasiliensis</name>
    <dbReference type="NCBI Taxonomy" id="3981"/>
    <lineage>
        <taxon>Eukaryota</taxon>
        <taxon>Viridiplantae</taxon>
        <taxon>Streptophyta</taxon>
        <taxon>Embryophyta</taxon>
        <taxon>Tracheophyta</taxon>
        <taxon>Spermatophyta</taxon>
        <taxon>Magnoliopsida</taxon>
        <taxon>eudicotyledons</taxon>
        <taxon>Gunneridae</taxon>
        <taxon>Pentapetalae</taxon>
        <taxon>rosids</taxon>
        <taxon>fabids</taxon>
        <taxon>Malpighiales</taxon>
        <taxon>Euphorbiaceae</taxon>
        <taxon>Crotonoideae</taxon>
        <taxon>Micrandreae</taxon>
        <taxon>Hevea</taxon>
    </lineage>
</organism>
<dbReference type="PROSITE" id="PS50948">
    <property type="entry name" value="PAN"/>
    <property type="match status" value="1"/>
</dbReference>
<protein>
    <recommendedName>
        <fullName evidence="1">non-specific serine/threonine protein kinase</fullName>
        <ecNumber evidence="1">2.7.11.1</ecNumber>
    </recommendedName>
</protein>
<dbReference type="GO" id="GO:0048544">
    <property type="term" value="P:recognition of pollen"/>
    <property type="evidence" value="ECO:0007669"/>
    <property type="project" value="InterPro"/>
</dbReference>
<name>A0A6A6LSW9_HEVBR</name>
<evidence type="ECO:0000256" key="2">
    <source>
        <dbReference type="ARBA" id="ARBA00022729"/>
    </source>
</evidence>
<evidence type="ECO:0000256" key="7">
    <source>
        <dbReference type="PROSITE-ProRule" id="PRU00076"/>
    </source>
</evidence>
<comment type="caution">
    <text evidence="11">The sequence shown here is derived from an EMBL/GenBank/DDBJ whole genome shotgun (WGS) entry which is preliminary data.</text>
</comment>
<dbReference type="InterPro" id="IPR001480">
    <property type="entry name" value="Bulb-type_lectin_dom"/>
</dbReference>
<keyword evidence="8" id="KW-1133">Transmembrane helix</keyword>
<proteinExistence type="predicted"/>
<dbReference type="PANTHER" id="PTHR32444">
    <property type="entry name" value="BULB-TYPE LECTIN DOMAIN-CONTAINING PROTEIN"/>
    <property type="match status" value="1"/>
</dbReference>
<evidence type="ECO:0000313" key="12">
    <source>
        <dbReference type="Proteomes" id="UP000467840"/>
    </source>
</evidence>
<comment type="caution">
    <text evidence="7">Lacks conserved residue(s) required for the propagation of feature annotation.</text>
</comment>
<sequence>MVPTDGLGGPTQGSNVICTDIAVANGNCEPYNAGEFECKCLPGFEPKFPNDWYLKEPSGGCVRKRHGVSTCRNGEGFVKVANVKVPDTSTTNVRGGGSGCITWDGDLVDPRQYSEQGQELYIRVDSLELDAITINQPIVDGDIIVSAEETFALGFFSPRKSSYRYLGICGSALWQSFEYPTNIMLPNLKLGLERRTGLNWFLTSWKSSDDPGTGNFLYRINPEGSPQLFSYERGFIFNVSYVNNENEISIKWGVVNGSILTRLVINESGSIQRLTSHEDECDSYELCGAFGNCVLYDDVFDCTCLPGYQPKSPQEWYMRDGSGGCVRKNQTALCRNGEGFVEVTNVKAPDTSVARVLANLDLKACKDECLRNCSCTAYTSLGVTEGSGCLTWYGDLLDTRVFIEGGRSFYVRVEALELAQYANKRKDLLAKKGILLIMILSISAAVSSVVLFSYREDQIEANTRRVVGTYYGVLMLEIISGKKNTGYNEESPSLNLIGNVWEL</sequence>
<keyword evidence="7" id="KW-0245">EGF-like domain</keyword>
<dbReference type="PANTHER" id="PTHR32444:SF63">
    <property type="entry name" value="G-TYPE LECTIN S-RECEPTOR-LIKE SERINE_THREONINE-PROTEIN KINASE RKS1"/>
    <property type="match status" value="1"/>
</dbReference>
<evidence type="ECO:0000256" key="3">
    <source>
        <dbReference type="ARBA" id="ARBA00023157"/>
    </source>
</evidence>
<dbReference type="InterPro" id="IPR000858">
    <property type="entry name" value="S_locus_glycoprot_dom"/>
</dbReference>
<keyword evidence="4" id="KW-0325">Glycoprotein</keyword>
<comment type="catalytic activity">
    <reaction evidence="5">
        <text>L-threonyl-[protein] + ATP = O-phospho-L-threonyl-[protein] + ADP + H(+)</text>
        <dbReference type="Rhea" id="RHEA:46608"/>
        <dbReference type="Rhea" id="RHEA-COMP:11060"/>
        <dbReference type="Rhea" id="RHEA-COMP:11605"/>
        <dbReference type="ChEBI" id="CHEBI:15378"/>
        <dbReference type="ChEBI" id="CHEBI:30013"/>
        <dbReference type="ChEBI" id="CHEBI:30616"/>
        <dbReference type="ChEBI" id="CHEBI:61977"/>
        <dbReference type="ChEBI" id="CHEBI:456216"/>
        <dbReference type="EC" id="2.7.11.1"/>
    </reaction>
</comment>
<accession>A0A6A6LSW9</accession>
<feature type="domain" description="EGF-like" evidence="9">
    <location>
        <begin position="277"/>
        <end position="314"/>
    </location>
</feature>
<dbReference type="AlphaFoldDB" id="A0A6A6LSW9"/>
<keyword evidence="2" id="KW-0732">Signal</keyword>
<dbReference type="SUPFAM" id="SSF51110">
    <property type="entry name" value="alpha-D-mannose-specific plant lectins"/>
    <property type="match status" value="1"/>
</dbReference>
<evidence type="ECO:0000259" key="9">
    <source>
        <dbReference type="PROSITE" id="PS50026"/>
    </source>
</evidence>
<dbReference type="Pfam" id="PF08276">
    <property type="entry name" value="PAN_2"/>
    <property type="match status" value="1"/>
</dbReference>
<gene>
    <name evidence="11" type="ORF">GH714_019383</name>
</gene>
<evidence type="ECO:0000256" key="4">
    <source>
        <dbReference type="ARBA" id="ARBA00023180"/>
    </source>
</evidence>
<comment type="catalytic activity">
    <reaction evidence="6">
        <text>L-seryl-[protein] + ATP = O-phospho-L-seryl-[protein] + ADP + H(+)</text>
        <dbReference type="Rhea" id="RHEA:17989"/>
        <dbReference type="Rhea" id="RHEA-COMP:9863"/>
        <dbReference type="Rhea" id="RHEA-COMP:11604"/>
        <dbReference type="ChEBI" id="CHEBI:15378"/>
        <dbReference type="ChEBI" id="CHEBI:29999"/>
        <dbReference type="ChEBI" id="CHEBI:30616"/>
        <dbReference type="ChEBI" id="CHEBI:83421"/>
        <dbReference type="ChEBI" id="CHEBI:456216"/>
        <dbReference type="EC" id="2.7.11.1"/>
    </reaction>
</comment>
<dbReference type="EC" id="2.7.11.1" evidence="1"/>
<keyword evidence="3" id="KW-1015">Disulfide bond</keyword>
<dbReference type="InterPro" id="IPR036426">
    <property type="entry name" value="Bulb-type_lectin_dom_sf"/>
</dbReference>
<dbReference type="InterPro" id="IPR003609">
    <property type="entry name" value="Pan_app"/>
</dbReference>